<organism evidence="1 2">
    <name type="scientific">Aspergillus clavatus (strain ATCC 1007 / CBS 513.65 / DSM 816 / NCTC 3887 / NRRL 1 / QM 1276 / 107)</name>
    <dbReference type="NCBI Taxonomy" id="344612"/>
    <lineage>
        <taxon>Eukaryota</taxon>
        <taxon>Fungi</taxon>
        <taxon>Dikarya</taxon>
        <taxon>Ascomycota</taxon>
        <taxon>Pezizomycotina</taxon>
        <taxon>Eurotiomycetes</taxon>
        <taxon>Eurotiomycetidae</taxon>
        <taxon>Eurotiales</taxon>
        <taxon>Aspergillaceae</taxon>
        <taxon>Aspergillus</taxon>
        <taxon>Aspergillus subgen. Fumigati</taxon>
    </lineage>
</organism>
<evidence type="ECO:0000313" key="1">
    <source>
        <dbReference type="EMBL" id="EAW12160.1"/>
    </source>
</evidence>
<gene>
    <name evidence="1" type="ORF">ACLA_061210</name>
</gene>
<name>A1CCA3_ASPCL</name>
<dbReference type="EMBL" id="DS027050">
    <property type="protein sequence ID" value="EAW12160.1"/>
    <property type="molecule type" value="Genomic_DNA"/>
</dbReference>
<proteinExistence type="predicted"/>
<reference evidence="1 2" key="1">
    <citation type="journal article" date="2008" name="PLoS Genet.">
        <title>Genomic islands in the pathogenic filamentous fungus Aspergillus fumigatus.</title>
        <authorList>
            <person name="Fedorova N.D."/>
            <person name="Khaldi N."/>
            <person name="Joardar V.S."/>
            <person name="Maiti R."/>
            <person name="Amedeo P."/>
            <person name="Anderson M.J."/>
            <person name="Crabtree J."/>
            <person name="Silva J.C."/>
            <person name="Badger J.H."/>
            <person name="Albarraq A."/>
            <person name="Angiuoli S."/>
            <person name="Bussey H."/>
            <person name="Bowyer P."/>
            <person name="Cotty P.J."/>
            <person name="Dyer P.S."/>
            <person name="Egan A."/>
            <person name="Galens K."/>
            <person name="Fraser-Liggett C.M."/>
            <person name="Haas B.J."/>
            <person name="Inman J.M."/>
            <person name="Kent R."/>
            <person name="Lemieux S."/>
            <person name="Malavazi I."/>
            <person name="Orvis J."/>
            <person name="Roemer T."/>
            <person name="Ronning C.M."/>
            <person name="Sundaram J.P."/>
            <person name="Sutton G."/>
            <person name="Turner G."/>
            <person name="Venter J.C."/>
            <person name="White O.R."/>
            <person name="Whitty B.R."/>
            <person name="Youngman P."/>
            <person name="Wolfe K.H."/>
            <person name="Goldman G.H."/>
            <person name="Wortman J.R."/>
            <person name="Jiang B."/>
            <person name="Denning D.W."/>
            <person name="Nierman W.C."/>
        </authorList>
    </citation>
    <scope>NUCLEOTIDE SEQUENCE [LARGE SCALE GENOMIC DNA]</scope>
    <source>
        <strain evidence="2">ATCC 1007 / CBS 513.65 / DSM 816 / NCTC 3887 / NRRL 1</strain>
    </source>
</reference>
<accession>A1CCA3</accession>
<evidence type="ECO:0000313" key="2">
    <source>
        <dbReference type="Proteomes" id="UP000006701"/>
    </source>
</evidence>
<dbReference type="GeneID" id="4705742"/>
<dbReference type="HOGENOM" id="CLU_2385733_0_0_1"/>
<dbReference type="AlphaFoldDB" id="A1CCA3"/>
<protein>
    <submittedName>
        <fullName evidence="1">Uncharacterized protein</fullName>
    </submittedName>
</protein>
<keyword evidence="2" id="KW-1185">Reference proteome</keyword>
<sequence>MVRSRRRPHRHRLAVCQSAETGRSAPEAAYPSVRVVLFQASVMDGVRMTGIPRGLGPANGLVLGAAVIHRREKATDITKQELRDAFDTKPVYGP</sequence>
<dbReference type="Proteomes" id="UP000006701">
    <property type="component" value="Unassembled WGS sequence"/>
</dbReference>
<dbReference type="KEGG" id="act:ACLA_061210"/>
<dbReference type="VEuPathDB" id="FungiDB:ACLA_061210"/>
<dbReference type="RefSeq" id="XP_001273586.1">
    <property type="nucleotide sequence ID" value="XM_001273585.1"/>
</dbReference>
<dbReference type="OrthoDB" id="1933717at2759"/>